<comment type="caution">
    <text evidence="1">The sequence shown here is derived from an EMBL/GenBank/DDBJ whole genome shotgun (WGS) entry which is preliminary data.</text>
</comment>
<sequence>MDNWGEVIPNPFASAVLQVSPCLSVQAIIEAVNRKMEREELLALMLKELPRLLHEHPEPDTN</sequence>
<keyword evidence="2" id="KW-1185">Reference proteome</keyword>
<evidence type="ECO:0000313" key="1">
    <source>
        <dbReference type="EMBL" id="MCS3917706.1"/>
    </source>
</evidence>
<reference evidence="1 2" key="1">
    <citation type="submission" date="2022-08" db="EMBL/GenBank/DDBJ databases">
        <title>Bacterial and archaeal communities from various locations to study Microbial Dark Matter (Phase II).</title>
        <authorList>
            <person name="Stepanauskas R."/>
        </authorList>
    </citation>
    <scope>NUCLEOTIDE SEQUENCE [LARGE SCALE GENOMIC DNA]</scope>
    <source>
        <strain evidence="1 2">PD1</strain>
    </source>
</reference>
<protein>
    <submittedName>
        <fullName evidence="1">Uncharacterized protein</fullName>
    </submittedName>
</protein>
<dbReference type="EMBL" id="JANUCP010000001">
    <property type="protein sequence ID" value="MCS3917706.1"/>
    <property type="molecule type" value="Genomic_DNA"/>
</dbReference>
<evidence type="ECO:0000313" key="2">
    <source>
        <dbReference type="Proteomes" id="UP001204798"/>
    </source>
</evidence>
<gene>
    <name evidence="1" type="ORF">M2350_000103</name>
</gene>
<dbReference type="RefSeq" id="WP_259092070.1">
    <property type="nucleotide sequence ID" value="NZ_CP130454.1"/>
</dbReference>
<name>A0ABT2EIH9_9BACT</name>
<proteinExistence type="predicted"/>
<accession>A0ABT2EIH9</accession>
<organism evidence="1 2">
    <name type="scientific">Candidatus Fervidibacter sacchari</name>
    <dbReference type="NCBI Taxonomy" id="1448929"/>
    <lineage>
        <taxon>Bacteria</taxon>
        <taxon>Candidatus Fervidibacterota</taxon>
        <taxon>Candidatus Fervidibacter</taxon>
    </lineage>
</organism>
<dbReference type="Proteomes" id="UP001204798">
    <property type="component" value="Unassembled WGS sequence"/>
</dbReference>